<dbReference type="EMBL" id="GL376629">
    <property type="status" value="NOT_ANNOTATED_CDS"/>
    <property type="molecule type" value="Genomic_DNA"/>
</dbReference>
<dbReference type="AlphaFoldDB" id="K3WQL7"/>
<dbReference type="Proteomes" id="UP000019132">
    <property type="component" value="Unassembled WGS sequence"/>
</dbReference>
<protein>
    <submittedName>
        <fullName evidence="1">Uncharacterized protein</fullName>
    </submittedName>
</protein>
<dbReference type="EnsemblProtists" id="PYU1_T007259">
    <property type="protein sequence ID" value="PYU1_T007259"/>
    <property type="gene ID" value="PYU1_G007244"/>
</dbReference>
<keyword evidence="2" id="KW-1185">Reference proteome</keyword>
<reference evidence="2" key="1">
    <citation type="journal article" date="2010" name="Genome Biol.">
        <title>Genome sequence of the necrotrophic plant pathogen Pythium ultimum reveals original pathogenicity mechanisms and effector repertoire.</title>
        <authorList>
            <person name="Levesque C.A."/>
            <person name="Brouwer H."/>
            <person name="Cano L."/>
            <person name="Hamilton J.P."/>
            <person name="Holt C."/>
            <person name="Huitema E."/>
            <person name="Raffaele S."/>
            <person name="Robideau G.P."/>
            <person name="Thines M."/>
            <person name="Win J."/>
            <person name="Zerillo M.M."/>
            <person name="Beakes G.W."/>
            <person name="Boore J.L."/>
            <person name="Busam D."/>
            <person name="Dumas B."/>
            <person name="Ferriera S."/>
            <person name="Fuerstenberg S.I."/>
            <person name="Gachon C.M."/>
            <person name="Gaulin E."/>
            <person name="Govers F."/>
            <person name="Grenville-Briggs L."/>
            <person name="Horner N."/>
            <person name="Hostetler J."/>
            <person name="Jiang R.H."/>
            <person name="Johnson J."/>
            <person name="Krajaejun T."/>
            <person name="Lin H."/>
            <person name="Meijer H.J."/>
            <person name="Moore B."/>
            <person name="Morris P."/>
            <person name="Phuntmart V."/>
            <person name="Puiu D."/>
            <person name="Shetty J."/>
            <person name="Stajich J.E."/>
            <person name="Tripathy S."/>
            <person name="Wawra S."/>
            <person name="van West P."/>
            <person name="Whitty B.R."/>
            <person name="Coutinho P.M."/>
            <person name="Henrissat B."/>
            <person name="Martin F."/>
            <person name="Thomas P.D."/>
            <person name="Tyler B.M."/>
            <person name="De Vries R.P."/>
            <person name="Kamoun S."/>
            <person name="Yandell M."/>
            <person name="Tisserat N."/>
            <person name="Buell C.R."/>
        </authorList>
    </citation>
    <scope>NUCLEOTIDE SEQUENCE</scope>
    <source>
        <strain evidence="2">DAOM:BR144</strain>
    </source>
</reference>
<dbReference type="InParanoid" id="K3WQL7"/>
<evidence type="ECO:0000313" key="2">
    <source>
        <dbReference type="Proteomes" id="UP000019132"/>
    </source>
</evidence>
<dbReference type="VEuPathDB" id="FungiDB:PYU1_G007244"/>
<dbReference type="OMA" id="LECEYQQ"/>
<evidence type="ECO:0000313" key="1">
    <source>
        <dbReference type="EnsemblProtists" id="PYU1_T007259"/>
    </source>
</evidence>
<dbReference type="eggNOG" id="ENOG502SK0V">
    <property type="taxonomic scope" value="Eukaryota"/>
</dbReference>
<accession>K3WQL7</accession>
<name>K3WQL7_GLOUD</name>
<proteinExistence type="predicted"/>
<organism evidence="1 2">
    <name type="scientific">Globisporangium ultimum (strain ATCC 200006 / CBS 805.95 / DAOM BR144)</name>
    <name type="common">Pythium ultimum</name>
    <dbReference type="NCBI Taxonomy" id="431595"/>
    <lineage>
        <taxon>Eukaryota</taxon>
        <taxon>Sar</taxon>
        <taxon>Stramenopiles</taxon>
        <taxon>Oomycota</taxon>
        <taxon>Peronosporomycetes</taxon>
        <taxon>Pythiales</taxon>
        <taxon>Pythiaceae</taxon>
        <taxon>Globisporangium</taxon>
    </lineage>
</organism>
<reference evidence="2" key="2">
    <citation type="submission" date="2010-04" db="EMBL/GenBank/DDBJ databases">
        <authorList>
            <person name="Buell R."/>
            <person name="Hamilton J."/>
            <person name="Hostetler J."/>
        </authorList>
    </citation>
    <scope>NUCLEOTIDE SEQUENCE [LARGE SCALE GENOMIC DNA]</scope>
    <source>
        <strain evidence="2">DAOM:BR144</strain>
    </source>
</reference>
<sequence>MQATLPMTEVVACKFFRYNCDHPVFQKEYTRSNRKRGTKIMRCFPHCCPDHKPRCYCGCSLHILVAFADVSIVRDDEIVICARFETSNTGTTSHADGTVRKLAHGERVALPPEVVQQWPPQDSVESIWVRAYRESEGKQQNLPLNSVLYVMNNYRFPKWYYGYESGATKSQREMKHYLRAYVMRLEPAMKDYHDAEFGRGDHIATVIGRHTSSGFTLLSYRRASENQRRKKRRATRVAFNESEMSNHDSTDSEHDVPIKIEPGVPDDAPRFGDAQTFNIRDDGGAGDILIGLRYGSLDAALELEMRHLPSETEPQIVHDQAQVEREMQQEVGETLFWQRGNHAKTMERVRELSILHYFITHLPMDSEFWECSVRLEPDLRQYWIETLKQQGDNRAPIASEQHYQILSQCAVLLIEAVTLAQLREHVTSAFRTQSSAFPTRLEQWERFAGLINGAYEVLTSALPKRNTTIPQLVDEILTCVHQCEMYKEMRGPLRELTRIAAPEPVMLRGFSAQMREVFIAWNEQRKGTRQHRAPRAIAKQNYNDEQWTRRWDGRWLLDADTFRIRHVHAKRASYHKTRHDDKRSQFTVCELLLTIQQLSSVGILLCSKAVSLDITSGFASRNESNRGGCWPSTRLILDGKHRVFRAFPSGISTMAALQDGEWVYGDYVGVLDHLTSSITLWLYAYKTCRPGAQDSFGISVDTIPARYISVRLQLQDVGLSETGGSYFQPVIAASLSVSHAMYTPVSQQEANLDALSSRDRHAIWGTLQWTPHVELECEYQQL</sequence>
<dbReference type="HOGENOM" id="CLU_020289_0_0_1"/>
<reference evidence="1" key="3">
    <citation type="submission" date="2015-02" db="UniProtKB">
        <authorList>
            <consortium name="EnsemblProtists"/>
        </authorList>
    </citation>
    <scope>IDENTIFICATION</scope>
    <source>
        <strain evidence="1">DAOM BR144</strain>
    </source>
</reference>